<evidence type="ECO:0000313" key="6">
    <source>
        <dbReference type="Proteomes" id="UP000007113"/>
    </source>
</evidence>
<dbReference type="Gene3D" id="3.90.650.10">
    <property type="entry name" value="PurM-like C-terminal domain"/>
    <property type="match status" value="1"/>
</dbReference>
<evidence type="ECO:0000259" key="4">
    <source>
        <dbReference type="Pfam" id="PF02769"/>
    </source>
</evidence>
<protein>
    <recommendedName>
        <fullName evidence="2">Thiamine-monophosphate kinase</fullName>
        <shortName evidence="2">TMP kinase</shortName>
        <shortName evidence="2">Thiamine-phosphate kinase</shortName>
        <ecNumber evidence="2">2.7.4.16</ecNumber>
    </recommendedName>
</protein>
<feature type="binding site" evidence="2">
    <location>
        <position position="141"/>
    </location>
    <ligand>
        <name>Mg(2+)</name>
        <dbReference type="ChEBI" id="CHEBI:18420"/>
        <label>1</label>
    </ligand>
</feature>
<dbReference type="NCBIfam" id="TIGR01379">
    <property type="entry name" value="thiL"/>
    <property type="match status" value="1"/>
</dbReference>
<comment type="similarity">
    <text evidence="2">Belongs to the thiamine-monophosphate kinase family.</text>
</comment>
<comment type="catalytic activity">
    <reaction evidence="2">
        <text>thiamine phosphate + ATP = thiamine diphosphate + ADP</text>
        <dbReference type="Rhea" id="RHEA:15913"/>
        <dbReference type="ChEBI" id="CHEBI:30616"/>
        <dbReference type="ChEBI" id="CHEBI:37575"/>
        <dbReference type="ChEBI" id="CHEBI:58937"/>
        <dbReference type="ChEBI" id="CHEBI:456216"/>
        <dbReference type="EC" id="2.7.4.16"/>
    </reaction>
</comment>
<comment type="caution">
    <text evidence="2">Lacks conserved residue(s) required for the propagation of feature annotation.</text>
</comment>
<feature type="binding site" evidence="2">
    <location>
        <position position="340"/>
    </location>
    <ligand>
        <name>substrate</name>
    </ligand>
</feature>
<proteinExistence type="inferred from homology"/>
<dbReference type="SUPFAM" id="SSF55326">
    <property type="entry name" value="PurM N-terminal domain-like"/>
    <property type="match status" value="1"/>
</dbReference>
<evidence type="ECO:0000259" key="3">
    <source>
        <dbReference type="Pfam" id="PF00586"/>
    </source>
</evidence>
<comment type="miscellaneous">
    <text evidence="2">Reaction mechanism of ThiL seems to utilize a direct, inline transfer of the gamma-phosphate of ATP to TMP rather than a phosphorylated enzyme intermediate.</text>
</comment>
<feature type="domain" description="PurM-like N-terminal" evidence="3">
    <location>
        <begin position="43"/>
        <end position="158"/>
    </location>
</feature>
<dbReference type="CDD" id="cd02194">
    <property type="entry name" value="ThiL"/>
    <property type="match status" value="1"/>
</dbReference>
<dbReference type="InterPro" id="IPR036921">
    <property type="entry name" value="PurM-like_N_sf"/>
</dbReference>
<feature type="binding site" evidence="2">
    <location>
        <position position="45"/>
    </location>
    <ligand>
        <name>Mg(2+)</name>
        <dbReference type="ChEBI" id="CHEBI:18420"/>
        <label>3</label>
    </ligand>
</feature>
<dbReference type="EMBL" id="CP003130">
    <property type="protein sequence ID" value="AEU35086.1"/>
    <property type="molecule type" value="Genomic_DNA"/>
</dbReference>
<evidence type="ECO:0000256" key="2">
    <source>
        <dbReference type="HAMAP-Rule" id="MF_02128"/>
    </source>
</evidence>
<dbReference type="OrthoDB" id="9802811at2"/>
<feature type="binding site" evidence="2">
    <location>
        <position position="60"/>
    </location>
    <ligand>
        <name>Mg(2+)</name>
        <dbReference type="ChEBI" id="CHEBI:18420"/>
        <label>4</label>
    </ligand>
</feature>
<keyword evidence="2" id="KW-0460">Magnesium</keyword>
<comment type="pathway">
    <text evidence="2">Cofactor biosynthesis; thiamine diphosphate biosynthesis; thiamine diphosphate from thiamine phosphate: step 1/1.</text>
</comment>
<dbReference type="GO" id="GO:0000287">
    <property type="term" value="F:magnesium ion binding"/>
    <property type="evidence" value="ECO:0007669"/>
    <property type="project" value="UniProtKB-UniRule"/>
</dbReference>
<feature type="binding site" evidence="2">
    <location>
        <position position="62"/>
    </location>
    <ligand>
        <name>Mg(2+)</name>
        <dbReference type="ChEBI" id="CHEBI:18420"/>
        <label>1</label>
    </ligand>
</feature>
<sequence>MPRISHPRSSSTPLHEGGELALIERIRRRAGGGASTALRLGIGDDCAILRPRAGEDLLVTTDFSLEGRHFRRDWHSPQSIGHRTLARGLSDLAAMGARPMAAFLSLALPPAVARDAGWLEGFLDGLLDLAKQHGVPLAGGDTSESPSEQVLADIILLGSAPRGRALRRSGARVGDLIYCTGTLGGATAEFAQVQDGRGGKTQTASSMNPHLFPQPRLAAGQALLRRKLATACIDTSDGISTDLAHLCEASGVNAEIDAASLPLHPLAQQLTQEAAMAAALHGGEDYELLFTARAATKMPRKLGGVPLTCIGRVVAKKRRAPQVTLIAADGSRSALAAQGWEHLR</sequence>
<dbReference type="Pfam" id="PF02769">
    <property type="entry name" value="AIRS_C"/>
    <property type="match status" value="1"/>
</dbReference>
<reference evidence="5 6" key="1">
    <citation type="submission" date="2011-11" db="EMBL/GenBank/DDBJ databases">
        <title>Complete sequence of Granulicella mallensis MP5ACTX8.</title>
        <authorList>
            <consortium name="US DOE Joint Genome Institute"/>
            <person name="Lucas S."/>
            <person name="Copeland A."/>
            <person name="Lapidus A."/>
            <person name="Cheng J.-F."/>
            <person name="Goodwin L."/>
            <person name="Pitluck S."/>
            <person name="Peters L."/>
            <person name="Lu M."/>
            <person name="Detter J.C."/>
            <person name="Han C."/>
            <person name="Tapia R."/>
            <person name="Land M."/>
            <person name="Hauser L."/>
            <person name="Kyrpides N."/>
            <person name="Ivanova N."/>
            <person name="Mikhailova N."/>
            <person name="Pagani I."/>
            <person name="Rawat S."/>
            <person name="Mannisto M."/>
            <person name="Haggblom M."/>
            <person name="Woyke T."/>
        </authorList>
    </citation>
    <scope>NUCLEOTIDE SEQUENCE [LARGE SCALE GENOMIC DNA]</scope>
    <source>
        <strain evidence="6">ATCC BAA-1857 / DSM 23137 / MP5ACTX8</strain>
    </source>
</reference>
<keyword evidence="2" id="KW-0479">Metal-binding</keyword>
<name>G8NRX3_GRAMM</name>
<feature type="binding site" evidence="2">
    <location>
        <position position="168"/>
    </location>
    <ligand>
        <name>ATP</name>
        <dbReference type="ChEBI" id="CHEBI:30616"/>
    </ligand>
</feature>
<feature type="binding site" evidence="2">
    <location>
        <position position="234"/>
    </location>
    <ligand>
        <name>Mg(2+)</name>
        <dbReference type="ChEBI" id="CHEBI:18420"/>
        <label>3</label>
    </ligand>
</feature>
<dbReference type="HOGENOM" id="CLU_046964_1_1_0"/>
<dbReference type="PIRSF" id="PIRSF005303">
    <property type="entry name" value="Thiam_monoph_kin"/>
    <property type="match status" value="1"/>
</dbReference>
<feature type="binding site" evidence="2">
    <location>
        <position position="91"/>
    </location>
    <ligand>
        <name>Mg(2+)</name>
        <dbReference type="ChEBI" id="CHEBI:18420"/>
        <label>2</label>
    </ligand>
</feature>
<feature type="binding site" evidence="2">
    <location>
        <position position="61"/>
    </location>
    <ligand>
        <name>Mg(2+)</name>
        <dbReference type="ChEBI" id="CHEBI:18420"/>
        <label>1</label>
    </ligand>
</feature>
<evidence type="ECO:0000313" key="5">
    <source>
        <dbReference type="EMBL" id="AEU35086.1"/>
    </source>
</evidence>
<dbReference type="Pfam" id="PF00586">
    <property type="entry name" value="AIRS"/>
    <property type="match status" value="1"/>
</dbReference>
<dbReference type="EC" id="2.7.4.16" evidence="2"/>
<dbReference type="GO" id="GO:0005524">
    <property type="term" value="F:ATP binding"/>
    <property type="evidence" value="ECO:0007669"/>
    <property type="project" value="UniProtKB-UniRule"/>
</dbReference>
<dbReference type="InterPro" id="IPR016188">
    <property type="entry name" value="PurM-like_N"/>
</dbReference>
<dbReference type="STRING" id="682795.AciX8_0737"/>
<feature type="binding site" evidence="2">
    <location>
        <position position="237"/>
    </location>
    <ligand>
        <name>Mg(2+)</name>
        <dbReference type="ChEBI" id="CHEBI:18420"/>
        <label>5</label>
    </ligand>
</feature>
<gene>
    <name evidence="2" type="primary">thiL</name>
    <name evidence="5" type="ordered locus">AciX8_0737</name>
</gene>
<keyword evidence="2" id="KW-0067">ATP-binding</keyword>
<dbReference type="GO" id="GO:0009030">
    <property type="term" value="F:thiamine-phosphate kinase activity"/>
    <property type="evidence" value="ECO:0007669"/>
    <property type="project" value="UniProtKB-UniRule"/>
</dbReference>
<accession>G8NRX3</accession>
<feature type="binding site" evidence="2">
    <location>
        <position position="69"/>
    </location>
    <ligand>
        <name>substrate</name>
    </ligand>
</feature>
<dbReference type="HAMAP" id="MF_02128">
    <property type="entry name" value="TMP_kinase"/>
    <property type="match status" value="1"/>
</dbReference>
<dbReference type="RefSeq" id="WP_014263970.1">
    <property type="nucleotide sequence ID" value="NC_016631.1"/>
</dbReference>
<dbReference type="Proteomes" id="UP000007113">
    <property type="component" value="Chromosome"/>
</dbReference>
<keyword evidence="2" id="KW-0547">Nucleotide-binding</keyword>
<dbReference type="eggNOG" id="COG0611">
    <property type="taxonomic scope" value="Bacteria"/>
</dbReference>
<feature type="binding site" evidence="2">
    <location>
        <position position="62"/>
    </location>
    <ligand>
        <name>Mg(2+)</name>
        <dbReference type="ChEBI" id="CHEBI:18420"/>
        <label>2</label>
    </ligand>
</feature>
<dbReference type="SUPFAM" id="SSF56042">
    <property type="entry name" value="PurM C-terminal domain-like"/>
    <property type="match status" value="1"/>
</dbReference>
<feature type="domain" description="PurM-like C-terminal" evidence="4">
    <location>
        <begin position="172"/>
        <end position="319"/>
    </location>
</feature>
<dbReference type="PANTHER" id="PTHR30270:SF0">
    <property type="entry name" value="THIAMINE-MONOPHOSPHATE KINASE"/>
    <property type="match status" value="1"/>
</dbReference>
<dbReference type="AlphaFoldDB" id="G8NRX3"/>
<dbReference type="PANTHER" id="PTHR30270">
    <property type="entry name" value="THIAMINE-MONOPHOSPHATE KINASE"/>
    <property type="match status" value="1"/>
</dbReference>
<evidence type="ECO:0000256" key="1">
    <source>
        <dbReference type="ARBA" id="ARBA00022977"/>
    </source>
</evidence>
<feature type="binding site" evidence="2">
    <location>
        <position position="284"/>
    </location>
    <ligand>
        <name>substrate</name>
    </ligand>
</feature>
<feature type="binding site" evidence="2">
    <location>
        <position position="91"/>
    </location>
    <ligand>
        <name>Mg(2+)</name>
        <dbReference type="ChEBI" id="CHEBI:18420"/>
        <label>4</label>
    </ligand>
</feature>
<dbReference type="GO" id="GO:0009229">
    <property type="term" value="P:thiamine diphosphate biosynthetic process"/>
    <property type="evidence" value="ECO:0007669"/>
    <property type="project" value="UniProtKB-UniRule"/>
</dbReference>
<feature type="binding site" evidence="2">
    <location>
        <begin position="140"/>
        <end position="141"/>
    </location>
    <ligand>
        <name>ATP</name>
        <dbReference type="ChEBI" id="CHEBI:30616"/>
    </ligand>
</feature>
<dbReference type="UniPathway" id="UPA00060">
    <property type="reaction ID" value="UER00142"/>
</dbReference>
<keyword evidence="6" id="KW-1185">Reference proteome</keyword>
<feature type="binding site" evidence="2">
    <location>
        <position position="91"/>
    </location>
    <ligand>
        <name>Mg(2+)</name>
        <dbReference type="ChEBI" id="CHEBI:18420"/>
        <label>3</label>
    </ligand>
</feature>
<keyword evidence="1 2" id="KW-0784">Thiamine biosynthesis</keyword>
<dbReference type="InterPro" id="IPR036676">
    <property type="entry name" value="PurM-like_C_sf"/>
</dbReference>
<dbReference type="GO" id="GO:0009228">
    <property type="term" value="P:thiamine biosynthetic process"/>
    <property type="evidence" value="ECO:0007669"/>
    <property type="project" value="UniProtKB-KW"/>
</dbReference>
<dbReference type="KEGG" id="gma:AciX8_0737"/>
<comment type="function">
    <text evidence="2">Catalyzes the ATP-dependent phosphorylation of thiamine-monophosphate (TMP) to form thiamine-pyrophosphate (TPP), the active form of vitamin B1.</text>
</comment>
<feature type="binding site" evidence="2">
    <location>
        <position position="45"/>
    </location>
    <ligand>
        <name>Mg(2+)</name>
        <dbReference type="ChEBI" id="CHEBI:18420"/>
        <label>4</label>
    </ligand>
</feature>
<dbReference type="InterPro" id="IPR006283">
    <property type="entry name" value="ThiL-like"/>
</dbReference>
<dbReference type="Gene3D" id="3.30.1330.10">
    <property type="entry name" value="PurM-like, N-terminal domain"/>
    <property type="match status" value="1"/>
</dbReference>
<organism evidence="5 6">
    <name type="scientific">Granulicella mallensis (strain ATCC BAA-1857 / DSM 23137 / MP5ACTX8)</name>
    <dbReference type="NCBI Taxonomy" id="682795"/>
    <lineage>
        <taxon>Bacteria</taxon>
        <taxon>Pseudomonadati</taxon>
        <taxon>Acidobacteriota</taxon>
        <taxon>Terriglobia</taxon>
        <taxon>Terriglobales</taxon>
        <taxon>Acidobacteriaceae</taxon>
        <taxon>Granulicella</taxon>
    </lineage>
</organism>
<dbReference type="InterPro" id="IPR010918">
    <property type="entry name" value="PurM-like_C_dom"/>
</dbReference>
<feature type="binding site" evidence="2">
    <location>
        <position position="236"/>
    </location>
    <ligand>
        <name>ATP</name>
        <dbReference type="ChEBI" id="CHEBI:30616"/>
    </ligand>
</feature>
<keyword evidence="2 5" id="KW-0418">Kinase</keyword>
<keyword evidence="2 5" id="KW-0808">Transferase</keyword>